<accession>A0A9D4BSE7</accession>
<dbReference type="AlphaFoldDB" id="A0A9D4BSE7"/>
<dbReference type="EMBL" id="JAIWYP010000014">
    <property type="protein sequence ID" value="KAH3706504.1"/>
    <property type="molecule type" value="Genomic_DNA"/>
</dbReference>
<proteinExistence type="predicted"/>
<reference evidence="1" key="2">
    <citation type="submission" date="2020-11" db="EMBL/GenBank/DDBJ databases">
        <authorList>
            <person name="McCartney M.A."/>
            <person name="Auch B."/>
            <person name="Kono T."/>
            <person name="Mallez S."/>
            <person name="Becker A."/>
            <person name="Gohl D.M."/>
            <person name="Silverstein K.A.T."/>
            <person name="Koren S."/>
            <person name="Bechman K.B."/>
            <person name="Herman A."/>
            <person name="Abrahante J.E."/>
            <person name="Garbe J."/>
        </authorList>
    </citation>
    <scope>NUCLEOTIDE SEQUENCE</scope>
    <source>
        <strain evidence="1">Duluth1</strain>
        <tissue evidence="1">Whole animal</tissue>
    </source>
</reference>
<dbReference type="Proteomes" id="UP000828390">
    <property type="component" value="Unassembled WGS sequence"/>
</dbReference>
<gene>
    <name evidence="1" type="ORF">DPMN_065891</name>
</gene>
<sequence>MKHINATPKAPTFCAETRLSSAELSFDRAFAVLFGATVMSLSIRVKFAFTISNVLLAMRLQIVYLEVLRATILKDISGHLITTPPAEGSSRGPAVRY</sequence>
<evidence type="ECO:0000313" key="1">
    <source>
        <dbReference type="EMBL" id="KAH3706504.1"/>
    </source>
</evidence>
<keyword evidence="2" id="KW-1185">Reference proteome</keyword>
<protein>
    <submittedName>
        <fullName evidence="1">Uncharacterized protein</fullName>
    </submittedName>
</protein>
<name>A0A9D4BSE7_DREPO</name>
<organism evidence="1 2">
    <name type="scientific">Dreissena polymorpha</name>
    <name type="common">Zebra mussel</name>
    <name type="synonym">Mytilus polymorpha</name>
    <dbReference type="NCBI Taxonomy" id="45954"/>
    <lineage>
        <taxon>Eukaryota</taxon>
        <taxon>Metazoa</taxon>
        <taxon>Spiralia</taxon>
        <taxon>Lophotrochozoa</taxon>
        <taxon>Mollusca</taxon>
        <taxon>Bivalvia</taxon>
        <taxon>Autobranchia</taxon>
        <taxon>Heteroconchia</taxon>
        <taxon>Euheterodonta</taxon>
        <taxon>Imparidentia</taxon>
        <taxon>Neoheterodontei</taxon>
        <taxon>Myida</taxon>
        <taxon>Dreissenoidea</taxon>
        <taxon>Dreissenidae</taxon>
        <taxon>Dreissena</taxon>
    </lineage>
</organism>
<comment type="caution">
    <text evidence="1">The sequence shown here is derived from an EMBL/GenBank/DDBJ whole genome shotgun (WGS) entry which is preliminary data.</text>
</comment>
<evidence type="ECO:0000313" key="2">
    <source>
        <dbReference type="Proteomes" id="UP000828390"/>
    </source>
</evidence>
<reference evidence="1" key="1">
    <citation type="journal article" date="2019" name="bioRxiv">
        <title>The Genome of the Zebra Mussel, Dreissena polymorpha: A Resource for Invasive Species Research.</title>
        <authorList>
            <person name="McCartney M.A."/>
            <person name="Auch B."/>
            <person name="Kono T."/>
            <person name="Mallez S."/>
            <person name="Zhang Y."/>
            <person name="Obille A."/>
            <person name="Becker A."/>
            <person name="Abrahante J.E."/>
            <person name="Garbe J."/>
            <person name="Badalamenti J.P."/>
            <person name="Herman A."/>
            <person name="Mangelson H."/>
            <person name="Liachko I."/>
            <person name="Sullivan S."/>
            <person name="Sone E.D."/>
            <person name="Koren S."/>
            <person name="Silverstein K.A.T."/>
            <person name="Beckman K.B."/>
            <person name="Gohl D.M."/>
        </authorList>
    </citation>
    <scope>NUCLEOTIDE SEQUENCE</scope>
    <source>
        <strain evidence="1">Duluth1</strain>
        <tissue evidence="1">Whole animal</tissue>
    </source>
</reference>